<evidence type="ECO:0000259" key="1">
    <source>
        <dbReference type="Pfam" id="PF12849"/>
    </source>
</evidence>
<feature type="domain" description="PBP" evidence="1">
    <location>
        <begin position="85"/>
        <end position="296"/>
    </location>
</feature>
<evidence type="ECO:0000313" key="3">
    <source>
        <dbReference type="Proteomes" id="UP000076722"/>
    </source>
</evidence>
<organism evidence="2 3">
    <name type="scientific">Sistotremastrum niveocremeum HHB9708</name>
    <dbReference type="NCBI Taxonomy" id="1314777"/>
    <lineage>
        <taxon>Eukaryota</taxon>
        <taxon>Fungi</taxon>
        <taxon>Dikarya</taxon>
        <taxon>Basidiomycota</taxon>
        <taxon>Agaricomycotina</taxon>
        <taxon>Agaricomycetes</taxon>
        <taxon>Sistotremastrales</taxon>
        <taxon>Sistotremastraceae</taxon>
        <taxon>Sertulicium</taxon>
        <taxon>Sertulicium niveocremeum</taxon>
    </lineage>
</organism>
<dbReference type="PANTHER" id="PTHR37945">
    <property type="entry name" value="EXTRACELLULAR TUNGSTATE BINDING PROTEIN"/>
    <property type="match status" value="1"/>
</dbReference>
<reference evidence="2 3" key="1">
    <citation type="journal article" date="2016" name="Mol. Biol. Evol.">
        <title>Comparative Genomics of Early-Diverging Mushroom-Forming Fungi Provides Insights into the Origins of Lignocellulose Decay Capabilities.</title>
        <authorList>
            <person name="Nagy L.G."/>
            <person name="Riley R."/>
            <person name="Tritt A."/>
            <person name="Adam C."/>
            <person name="Daum C."/>
            <person name="Floudas D."/>
            <person name="Sun H."/>
            <person name="Yadav J.S."/>
            <person name="Pangilinan J."/>
            <person name="Larsson K.H."/>
            <person name="Matsuura K."/>
            <person name="Barry K."/>
            <person name="Labutti K."/>
            <person name="Kuo R."/>
            <person name="Ohm R.A."/>
            <person name="Bhattacharya S.S."/>
            <person name="Shirouzu T."/>
            <person name="Yoshinaga Y."/>
            <person name="Martin F.M."/>
            <person name="Grigoriev I.V."/>
            <person name="Hibbett D.S."/>
        </authorList>
    </citation>
    <scope>NUCLEOTIDE SEQUENCE [LARGE SCALE GENOMIC DNA]</scope>
    <source>
        <strain evidence="2 3">HHB9708</strain>
    </source>
</reference>
<dbReference type="InterPro" id="IPR024370">
    <property type="entry name" value="PBP_domain"/>
</dbReference>
<dbReference type="Pfam" id="PF12849">
    <property type="entry name" value="PBP_like_2"/>
    <property type="match status" value="1"/>
</dbReference>
<dbReference type="EMBL" id="KV419398">
    <property type="protein sequence ID" value="KZS96915.1"/>
    <property type="molecule type" value="Genomic_DNA"/>
</dbReference>
<dbReference type="InterPro" id="IPR052738">
    <property type="entry name" value="ABC-Tungstate_binding"/>
</dbReference>
<keyword evidence="3" id="KW-1185">Reference proteome</keyword>
<dbReference type="Gene3D" id="3.40.190.10">
    <property type="entry name" value="Periplasmic binding protein-like II"/>
    <property type="match status" value="2"/>
</dbReference>
<dbReference type="SUPFAM" id="SSF53850">
    <property type="entry name" value="Periplasmic binding protein-like II"/>
    <property type="match status" value="1"/>
</dbReference>
<protein>
    <recommendedName>
        <fullName evidence="1">PBP domain-containing protein</fullName>
    </recommendedName>
</protein>
<sequence>MHPRRVVKFAQPFDGDVPGKKHGLKVAKAHRMEPKAVYDGGYPLARGVRLRIAAGGPGNSGLVEALSNAFIQYMVESQSTKPFKIAWYLSDTIRSLEYIEHGMVDIAITHNKSAEEDSLFYGHAKKRMFAFCDRFLIVGPTEDPAELQKNADDEHRMLSRLCRVAKSLSPNPKHLPIRFVSRGDGSATHIRECALFSRIGQAPWADIKSTWYHTARNPTAQSSQATLAHAANLSAYTLTDLGTYLSAPKNIRDKLHVFRTGNEDSDDLMMNPSRILMSAKVPGENADLVEQFMEWMDDEDEGGQSIVSDFEINGQHLYSIAPPGY</sequence>
<dbReference type="OrthoDB" id="10260248at2759"/>
<dbReference type="PANTHER" id="PTHR37945:SF1">
    <property type="entry name" value="EXTRACELLULAR TUNGSTATE BINDING PROTEIN"/>
    <property type="match status" value="1"/>
</dbReference>
<name>A0A164YHA1_9AGAM</name>
<dbReference type="STRING" id="1314777.A0A164YHA1"/>
<gene>
    <name evidence="2" type="ORF">SISNIDRAFT_463647</name>
</gene>
<proteinExistence type="predicted"/>
<dbReference type="AlphaFoldDB" id="A0A164YHA1"/>
<evidence type="ECO:0000313" key="2">
    <source>
        <dbReference type="EMBL" id="KZS96915.1"/>
    </source>
</evidence>
<dbReference type="Proteomes" id="UP000076722">
    <property type="component" value="Unassembled WGS sequence"/>
</dbReference>
<accession>A0A164YHA1</accession>